<sequence length="202" mass="23665">MGFIYIKTSPSKKSYVGQTMRTLEERFEEHQKKNSNCRLFSAAINKYGWDNFTTDYYECPDDELNKHERWLIHLLGTLVPRGYNLTEGGRSGYKSEETKKKMSEAAKGEKNHNYAKKLPDVQRKKLIDSITGEKNPNYKKTGVLHPKSKKIYQYDLNDKYIRFFYSCTEAANFLEKSYVHISNCANGKRKTAYGFKWSYTLL</sequence>
<accession>A7IWC1</accession>
<dbReference type="Proteomes" id="UP000202419">
    <property type="component" value="Segment"/>
</dbReference>
<dbReference type="GO" id="GO:0004519">
    <property type="term" value="F:endonuclease activity"/>
    <property type="evidence" value="ECO:0007669"/>
    <property type="project" value="UniProtKB-KW"/>
</dbReference>
<evidence type="ECO:0000256" key="1">
    <source>
        <dbReference type="ARBA" id="ARBA00010045"/>
    </source>
</evidence>
<organism evidence="6 7">
    <name type="scientific">Paramecium bursaria Chlorella virus NY2A</name>
    <name type="common">PBCV-NY2A</name>
    <dbReference type="NCBI Taxonomy" id="46021"/>
    <lineage>
        <taxon>Viruses</taxon>
        <taxon>Varidnaviria</taxon>
        <taxon>Bamfordvirae</taxon>
        <taxon>Nucleocytoviricota</taxon>
        <taxon>Megaviricetes</taxon>
        <taxon>Algavirales</taxon>
        <taxon>Phycodnaviridae</taxon>
        <taxon>Chlorovirus</taxon>
        <taxon>Chlorovirus americanus</taxon>
    </lineage>
</organism>
<comment type="similarity">
    <text evidence="1">To endonucleases of group I introns of fungi and phage.</text>
</comment>
<dbReference type="GeneID" id="5658759"/>
<proteinExistence type="predicted"/>
<dbReference type="NCBIfam" id="TIGR01453">
    <property type="entry name" value="grpIintron_endo"/>
    <property type="match status" value="1"/>
</dbReference>
<organismHost>
    <name type="scientific">Chlorella</name>
    <dbReference type="NCBI Taxonomy" id="3071"/>
</organismHost>
<dbReference type="InterPro" id="IPR010896">
    <property type="entry name" value="NUMOD1"/>
</dbReference>
<dbReference type="GO" id="GO:0003677">
    <property type="term" value="F:DNA binding"/>
    <property type="evidence" value="ECO:0007669"/>
    <property type="project" value="InterPro"/>
</dbReference>
<dbReference type="InterPro" id="IPR006350">
    <property type="entry name" value="Intron_endoG1"/>
</dbReference>
<evidence type="ECO:0000256" key="2">
    <source>
        <dbReference type="ARBA" id="ARBA00022722"/>
    </source>
</evidence>
<dbReference type="Pfam" id="PF07460">
    <property type="entry name" value="NUMOD3"/>
    <property type="match status" value="2"/>
</dbReference>
<dbReference type="PROSITE" id="PS50164">
    <property type="entry name" value="GIY_YIG"/>
    <property type="match status" value="1"/>
</dbReference>
<dbReference type="SUPFAM" id="SSF82771">
    <property type="entry name" value="GIY-YIG endonuclease"/>
    <property type="match status" value="1"/>
</dbReference>
<keyword evidence="2" id="KW-0540">Nuclease</keyword>
<name>A7IWC1_PBCVN</name>
<dbReference type="SUPFAM" id="SSF64496">
    <property type="entry name" value="DNA-binding domain of intron-encoded endonucleases"/>
    <property type="match status" value="1"/>
</dbReference>
<dbReference type="InterPro" id="IPR003647">
    <property type="entry name" value="Intron_nuc_1_rpt"/>
</dbReference>
<dbReference type="CDD" id="cd10443">
    <property type="entry name" value="GIY-YIG_HE_Tlr8p_PBC-V_like"/>
    <property type="match status" value="1"/>
</dbReference>
<dbReference type="InterPro" id="IPR003611">
    <property type="entry name" value="NUMOD3"/>
</dbReference>
<dbReference type="InterPro" id="IPR036388">
    <property type="entry name" value="WH-like_DNA-bd_sf"/>
</dbReference>
<dbReference type="GO" id="GO:0016787">
    <property type="term" value="F:hydrolase activity"/>
    <property type="evidence" value="ECO:0007669"/>
    <property type="project" value="UniProtKB-KW"/>
</dbReference>
<dbReference type="OrthoDB" id="19777at10239"/>
<reference evidence="6 7" key="1">
    <citation type="journal article" date="2007" name="Virology">
        <title>Sequence and annotation of the 369-kb NY-2A and the 345-kb AR158 viruses that infect Chlorella NC64A.</title>
        <authorList>
            <person name="Fitzgerald L.A."/>
            <person name="Graves M.V."/>
            <person name="Li X."/>
            <person name="Feldblyum T."/>
            <person name="Nierman W.C."/>
            <person name="Van Etten J.L."/>
        </authorList>
    </citation>
    <scope>NUCLEOTIDE SEQUENCE [LARGE SCALE GENOMIC DNA]</scope>
    <source>
        <strain evidence="6 7">NY-2A</strain>
    </source>
</reference>
<keyword evidence="3" id="KW-0255">Endonuclease</keyword>
<dbReference type="KEGG" id="vg:5658759"/>
<evidence type="ECO:0000256" key="4">
    <source>
        <dbReference type="ARBA" id="ARBA00022801"/>
    </source>
</evidence>
<dbReference type="RefSeq" id="YP_001497442.1">
    <property type="nucleotide sequence ID" value="NC_009898.1"/>
</dbReference>
<keyword evidence="7" id="KW-1185">Reference proteome</keyword>
<keyword evidence="4" id="KW-0378">Hydrolase</keyword>
<evidence type="ECO:0000313" key="7">
    <source>
        <dbReference type="Proteomes" id="UP000202419"/>
    </source>
</evidence>
<feature type="domain" description="GIY-YIG" evidence="5">
    <location>
        <begin position="1"/>
        <end position="85"/>
    </location>
</feature>
<dbReference type="InterPro" id="IPR035901">
    <property type="entry name" value="GIY-YIG_endonuc_sf"/>
</dbReference>
<gene>
    <name evidence="6" type="primary">B246R</name>
    <name evidence="6" type="ORF">NY2A_B246R</name>
</gene>
<evidence type="ECO:0000259" key="5">
    <source>
        <dbReference type="PROSITE" id="PS50164"/>
    </source>
</evidence>
<protein>
    <submittedName>
        <fullName evidence="6">Uncharacterized protein B246R</fullName>
    </submittedName>
</protein>
<dbReference type="SMART" id="SM00465">
    <property type="entry name" value="GIYc"/>
    <property type="match status" value="1"/>
</dbReference>
<dbReference type="Gene3D" id="3.40.1440.10">
    <property type="entry name" value="GIY-YIG endonuclease"/>
    <property type="match status" value="1"/>
</dbReference>
<dbReference type="SMART" id="SM00497">
    <property type="entry name" value="IENR1"/>
    <property type="match status" value="1"/>
</dbReference>
<evidence type="ECO:0000313" key="6">
    <source>
        <dbReference type="EMBL" id="ABT14645.1"/>
    </source>
</evidence>
<dbReference type="EMBL" id="DQ491002">
    <property type="protein sequence ID" value="ABT14645.1"/>
    <property type="molecule type" value="Genomic_DNA"/>
</dbReference>
<dbReference type="Gene3D" id="1.10.10.10">
    <property type="entry name" value="Winged helix-like DNA-binding domain superfamily/Winged helix DNA-binding domain"/>
    <property type="match status" value="1"/>
</dbReference>
<evidence type="ECO:0000256" key="3">
    <source>
        <dbReference type="ARBA" id="ARBA00022759"/>
    </source>
</evidence>
<dbReference type="InterPro" id="IPR000305">
    <property type="entry name" value="GIY-YIG_endonuc"/>
</dbReference>
<dbReference type="Pfam" id="PF07453">
    <property type="entry name" value="NUMOD1"/>
    <property type="match status" value="1"/>
</dbReference>